<evidence type="ECO:0000313" key="2">
    <source>
        <dbReference type="Proteomes" id="UP000316167"/>
    </source>
</evidence>
<name>A0A562SHJ1_9BACT</name>
<organism evidence="1 2">
    <name type="scientific">Lacibacter cauensis</name>
    <dbReference type="NCBI Taxonomy" id="510947"/>
    <lineage>
        <taxon>Bacteria</taxon>
        <taxon>Pseudomonadati</taxon>
        <taxon>Bacteroidota</taxon>
        <taxon>Chitinophagia</taxon>
        <taxon>Chitinophagales</taxon>
        <taxon>Chitinophagaceae</taxon>
        <taxon>Lacibacter</taxon>
    </lineage>
</organism>
<dbReference type="EMBL" id="VLLE01000005">
    <property type="protein sequence ID" value="TWI80553.1"/>
    <property type="molecule type" value="Genomic_DNA"/>
</dbReference>
<accession>A0A562SHJ1</accession>
<dbReference type="AlphaFoldDB" id="A0A562SHJ1"/>
<dbReference type="RefSeq" id="WP_144887593.1">
    <property type="nucleotide sequence ID" value="NZ_VLLE01000005.1"/>
</dbReference>
<comment type="caution">
    <text evidence="1">The sequence shown here is derived from an EMBL/GenBank/DDBJ whole genome shotgun (WGS) entry which is preliminary data.</text>
</comment>
<dbReference type="Proteomes" id="UP000316167">
    <property type="component" value="Unassembled WGS sequence"/>
</dbReference>
<gene>
    <name evidence="1" type="ORF">IQ13_3231</name>
</gene>
<protein>
    <submittedName>
        <fullName evidence="1">Uncharacterized protein</fullName>
    </submittedName>
</protein>
<sequence length="72" mass="8461">MHLTPSNEAFCMAMLEHYKQRLEKRVCFCSDQEYNYLMQSKQHYENQVAKLQVQSLLTDVNNTSDGRPTITC</sequence>
<reference evidence="1 2" key="1">
    <citation type="journal article" date="2015" name="Stand. Genomic Sci.">
        <title>Genomic Encyclopedia of Bacterial and Archaeal Type Strains, Phase III: the genomes of soil and plant-associated and newly described type strains.</title>
        <authorList>
            <person name="Whitman W.B."/>
            <person name="Woyke T."/>
            <person name="Klenk H.P."/>
            <person name="Zhou Y."/>
            <person name="Lilburn T.G."/>
            <person name="Beck B.J."/>
            <person name="De Vos P."/>
            <person name="Vandamme P."/>
            <person name="Eisen J.A."/>
            <person name="Garrity G."/>
            <person name="Hugenholtz P."/>
            <person name="Kyrpides N.C."/>
        </authorList>
    </citation>
    <scope>NUCLEOTIDE SEQUENCE [LARGE SCALE GENOMIC DNA]</scope>
    <source>
        <strain evidence="1 2">CGMCC 1.7271</strain>
    </source>
</reference>
<keyword evidence="2" id="KW-1185">Reference proteome</keyword>
<proteinExistence type="predicted"/>
<evidence type="ECO:0000313" key="1">
    <source>
        <dbReference type="EMBL" id="TWI80553.1"/>
    </source>
</evidence>